<dbReference type="Proteomes" id="UP000289794">
    <property type="component" value="Chromosome"/>
</dbReference>
<feature type="transmembrane region" description="Helical" evidence="1">
    <location>
        <begin position="70"/>
        <end position="87"/>
    </location>
</feature>
<proteinExistence type="predicted"/>
<feature type="transmembrane region" description="Helical" evidence="1">
    <location>
        <begin position="126"/>
        <end position="145"/>
    </location>
</feature>
<protein>
    <submittedName>
        <fullName evidence="2">Uncharacterized protein</fullName>
    </submittedName>
</protein>
<name>A0A4P6M1A9_9FIRM</name>
<gene>
    <name evidence="2" type="ORF">PMF13cell1_04430</name>
</gene>
<reference evidence="2 3" key="1">
    <citation type="submission" date="2019-01" db="EMBL/GenBank/DDBJ databases">
        <title>PMF-metabolizing Aryl O-demethylase.</title>
        <authorList>
            <person name="Kim M."/>
        </authorList>
    </citation>
    <scope>NUCLEOTIDE SEQUENCE [LARGE SCALE GENOMIC DNA]</scope>
    <source>
        <strain evidence="2 3">PMF1</strain>
    </source>
</reference>
<evidence type="ECO:0000256" key="1">
    <source>
        <dbReference type="SAM" id="Phobius"/>
    </source>
</evidence>
<keyword evidence="1" id="KW-0812">Transmembrane</keyword>
<dbReference type="RefSeq" id="WP_165392546.1">
    <property type="nucleotide sequence ID" value="NZ_CP035945.1"/>
</dbReference>
<keyword evidence="1" id="KW-1133">Transmembrane helix</keyword>
<feature type="transmembrane region" description="Helical" evidence="1">
    <location>
        <begin position="12"/>
        <end position="32"/>
    </location>
</feature>
<dbReference type="AlphaFoldDB" id="A0A4P6M1A9"/>
<dbReference type="KEGG" id="bpro:PMF13cell1_04430"/>
<organism evidence="2 3">
    <name type="scientific">Blautia producta</name>
    <dbReference type="NCBI Taxonomy" id="33035"/>
    <lineage>
        <taxon>Bacteria</taxon>
        <taxon>Bacillati</taxon>
        <taxon>Bacillota</taxon>
        <taxon>Clostridia</taxon>
        <taxon>Lachnospirales</taxon>
        <taxon>Lachnospiraceae</taxon>
        <taxon>Blautia</taxon>
    </lineage>
</organism>
<feature type="transmembrane region" description="Helical" evidence="1">
    <location>
        <begin position="38"/>
        <end position="58"/>
    </location>
</feature>
<evidence type="ECO:0000313" key="2">
    <source>
        <dbReference type="EMBL" id="QBE98864.1"/>
    </source>
</evidence>
<dbReference type="EMBL" id="CP035945">
    <property type="protein sequence ID" value="QBE98864.1"/>
    <property type="molecule type" value="Genomic_DNA"/>
</dbReference>
<keyword evidence="1" id="KW-0472">Membrane</keyword>
<evidence type="ECO:0000313" key="3">
    <source>
        <dbReference type="Proteomes" id="UP000289794"/>
    </source>
</evidence>
<accession>A0A4P6M1A9</accession>
<sequence>MMNILRQLLKVLYIYILAFIFMYLCNMILVCITDSSSVRFMLLCILMGIGGFLFSLLIDKRNIQKNENKNIIIQIIAICVLLIIVEIKSSYQIYFPIGELCDSLQKVIGLNAAEFLTYGTMPVLNTGYFLVISIFWLLFTLTRIIKHRLEIRISK</sequence>